<dbReference type="InterPro" id="IPR011055">
    <property type="entry name" value="Dup_hybrid_motif"/>
</dbReference>
<evidence type="ECO:0000259" key="3">
    <source>
        <dbReference type="Pfam" id="PF01551"/>
    </source>
</evidence>
<proteinExistence type="predicted"/>
<dbReference type="AlphaFoldDB" id="A0A4R0YQE5"/>
<dbReference type="CDD" id="cd12797">
    <property type="entry name" value="M23_peptidase"/>
    <property type="match status" value="1"/>
</dbReference>
<feature type="signal peptide" evidence="2">
    <location>
        <begin position="1"/>
        <end position="22"/>
    </location>
</feature>
<evidence type="ECO:0000313" key="4">
    <source>
        <dbReference type="EMBL" id="TCI11189.1"/>
    </source>
</evidence>
<dbReference type="Gene3D" id="2.70.70.10">
    <property type="entry name" value="Glucose Permease (Domain IIA)"/>
    <property type="match status" value="1"/>
</dbReference>
<gene>
    <name evidence="4" type="ORF">EZM97_20485</name>
</gene>
<organism evidence="4 5">
    <name type="scientific">Dyella soli</name>
    <dbReference type="NCBI Taxonomy" id="522319"/>
    <lineage>
        <taxon>Bacteria</taxon>
        <taxon>Pseudomonadati</taxon>
        <taxon>Pseudomonadota</taxon>
        <taxon>Gammaproteobacteria</taxon>
        <taxon>Lysobacterales</taxon>
        <taxon>Rhodanobacteraceae</taxon>
        <taxon>Dyella</taxon>
    </lineage>
</organism>
<evidence type="ECO:0000256" key="2">
    <source>
        <dbReference type="SAM" id="SignalP"/>
    </source>
</evidence>
<dbReference type="SUPFAM" id="SSF51261">
    <property type="entry name" value="Duplicated hybrid motif"/>
    <property type="match status" value="1"/>
</dbReference>
<accession>A0A4R0YQE5</accession>
<name>A0A4R0YQE5_9GAMM</name>
<feature type="domain" description="M23ase beta-sheet core" evidence="3">
    <location>
        <begin position="73"/>
        <end position="164"/>
    </location>
</feature>
<keyword evidence="1 2" id="KW-0732">Signal</keyword>
<dbReference type="GO" id="GO:0004222">
    <property type="term" value="F:metalloendopeptidase activity"/>
    <property type="evidence" value="ECO:0007669"/>
    <property type="project" value="TreeGrafter"/>
</dbReference>
<dbReference type="PANTHER" id="PTHR21666">
    <property type="entry name" value="PEPTIDASE-RELATED"/>
    <property type="match status" value="1"/>
</dbReference>
<evidence type="ECO:0000313" key="5">
    <source>
        <dbReference type="Proteomes" id="UP000291822"/>
    </source>
</evidence>
<sequence>MRIHPIFVGLALFCTLSGSSLAQTEQPAFTPSQNIYRLPFADGTRVKVFDDFFTHRPSGRNDLFAVDGQAPYHVVAAASGRIVAIQDGYSEQQSGRAAKDCHNNYVWIAHPNGEWTNYSHIAHNTVTREAGLKVGDWVKAGQYLGDEGAVGCSMLDHVHFEVAIPNPEKPIDSGGFLTDNENGKRERNPRFCGVPGGFAVKGATYQARPC</sequence>
<dbReference type="PANTHER" id="PTHR21666:SF289">
    <property type="entry name" value="L-ALA--D-GLU ENDOPEPTIDASE"/>
    <property type="match status" value="1"/>
</dbReference>
<keyword evidence="5" id="KW-1185">Reference proteome</keyword>
<dbReference type="InterPro" id="IPR050570">
    <property type="entry name" value="Cell_wall_metabolism_enzyme"/>
</dbReference>
<feature type="chain" id="PRO_5020207484" evidence="2">
    <location>
        <begin position="23"/>
        <end position="210"/>
    </location>
</feature>
<evidence type="ECO:0000256" key="1">
    <source>
        <dbReference type="ARBA" id="ARBA00022729"/>
    </source>
</evidence>
<dbReference type="Pfam" id="PF01551">
    <property type="entry name" value="Peptidase_M23"/>
    <property type="match status" value="1"/>
</dbReference>
<reference evidence="4 5" key="1">
    <citation type="submission" date="2019-02" db="EMBL/GenBank/DDBJ databases">
        <title>Dyella amyloliquefaciens sp. nov., isolated from forest soil.</title>
        <authorList>
            <person name="Gao Z.-H."/>
            <person name="Qiu L.-H."/>
        </authorList>
    </citation>
    <scope>NUCLEOTIDE SEQUENCE [LARGE SCALE GENOMIC DNA]</scope>
    <source>
        <strain evidence="4 5">KACC 12747</strain>
    </source>
</reference>
<dbReference type="Proteomes" id="UP000291822">
    <property type="component" value="Unassembled WGS sequence"/>
</dbReference>
<protein>
    <submittedName>
        <fullName evidence="4">M23 family metallopeptidase</fullName>
    </submittedName>
</protein>
<dbReference type="InterPro" id="IPR016047">
    <property type="entry name" value="M23ase_b-sheet_dom"/>
</dbReference>
<comment type="caution">
    <text evidence="4">The sequence shown here is derived from an EMBL/GenBank/DDBJ whole genome shotgun (WGS) entry which is preliminary data.</text>
</comment>
<dbReference type="EMBL" id="SJTG01000002">
    <property type="protein sequence ID" value="TCI11189.1"/>
    <property type="molecule type" value="Genomic_DNA"/>
</dbReference>
<dbReference type="RefSeq" id="WP_131409941.1">
    <property type="nucleotide sequence ID" value="NZ_SJTG01000002.1"/>
</dbReference>